<evidence type="ECO:0008006" key="13">
    <source>
        <dbReference type="Google" id="ProtNLM"/>
    </source>
</evidence>
<dbReference type="InterPro" id="IPR036396">
    <property type="entry name" value="Cyt_P450_sf"/>
</dbReference>
<dbReference type="InterPro" id="IPR017972">
    <property type="entry name" value="Cyt_P450_CS"/>
</dbReference>
<comment type="similarity">
    <text evidence="2 9">Belongs to the cytochrome P450 family.</text>
</comment>
<dbReference type="AlphaFoldDB" id="A0A7R8UUC7"/>
<dbReference type="Pfam" id="PF00067">
    <property type="entry name" value="p450"/>
    <property type="match status" value="1"/>
</dbReference>
<dbReference type="SUPFAM" id="SSF48264">
    <property type="entry name" value="Cytochrome P450"/>
    <property type="match status" value="1"/>
</dbReference>
<dbReference type="GO" id="GO:0020037">
    <property type="term" value="F:heme binding"/>
    <property type="evidence" value="ECO:0007669"/>
    <property type="project" value="InterPro"/>
</dbReference>
<dbReference type="PANTHER" id="PTHR24291">
    <property type="entry name" value="CYTOCHROME P450 FAMILY 4"/>
    <property type="match status" value="1"/>
</dbReference>
<evidence type="ECO:0000256" key="7">
    <source>
        <dbReference type="ARBA" id="ARBA00023033"/>
    </source>
</evidence>
<gene>
    <name evidence="11" type="ORF">HERILL_LOCUS9890</name>
</gene>
<evidence type="ECO:0000256" key="2">
    <source>
        <dbReference type="ARBA" id="ARBA00010617"/>
    </source>
</evidence>
<name>A0A7R8UUC7_HERIL</name>
<keyword evidence="10" id="KW-0732">Signal</keyword>
<evidence type="ECO:0000313" key="12">
    <source>
        <dbReference type="Proteomes" id="UP000594454"/>
    </source>
</evidence>
<dbReference type="FunCoup" id="A0A7R8UUC7">
    <property type="interactions" value="14"/>
</dbReference>
<dbReference type="OMA" id="YELLHCW"/>
<evidence type="ECO:0000256" key="9">
    <source>
        <dbReference type="RuleBase" id="RU000461"/>
    </source>
</evidence>
<keyword evidence="12" id="KW-1185">Reference proteome</keyword>
<evidence type="ECO:0000256" key="3">
    <source>
        <dbReference type="ARBA" id="ARBA00022617"/>
    </source>
</evidence>
<keyword evidence="4 8" id="KW-0479">Metal-binding</keyword>
<dbReference type="PROSITE" id="PS00086">
    <property type="entry name" value="CYTOCHROME_P450"/>
    <property type="match status" value="1"/>
</dbReference>
<dbReference type="EMBL" id="LR899012">
    <property type="protein sequence ID" value="CAD7087168.1"/>
    <property type="molecule type" value="Genomic_DNA"/>
</dbReference>
<evidence type="ECO:0000256" key="8">
    <source>
        <dbReference type="PIRSR" id="PIRSR602401-1"/>
    </source>
</evidence>
<dbReference type="InParanoid" id="A0A7R8UUC7"/>
<evidence type="ECO:0000256" key="5">
    <source>
        <dbReference type="ARBA" id="ARBA00023002"/>
    </source>
</evidence>
<dbReference type="PANTHER" id="PTHR24291:SF187">
    <property type="entry name" value="CYTOCHROME P450 4AE1-RELATED"/>
    <property type="match status" value="1"/>
</dbReference>
<feature type="signal peptide" evidence="10">
    <location>
        <begin position="1"/>
        <end position="21"/>
    </location>
</feature>
<dbReference type="Gene3D" id="1.10.630.10">
    <property type="entry name" value="Cytochrome P450"/>
    <property type="match status" value="1"/>
</dbReference>
<evidence type="ECO:0000256" key="4">
    <source>
        <dbReference type="ARBA" id="ARBA00022723"/>
    </source>
</evidence>
<dbReference type="Proteomes" id="UP000594454">
    <property type="component" value="Chromosome 4"/>
</dbReference>
<dbReference type="PRINTS" id="PR00385">
    <property type="entry name" value="P450"/>
</dbReference>
<proteinExistence type="inferred from homology"/>
<evidence type="ECO:0000256" key="6">
    <source>
        <dbReference type="ARBA" id="ARBA00023004"/>
    </source>
</evidence>
<keyword evidence="6 8" id="KW-0408">Iron</keyword>
<keyword evidence="3 8" id="KW-0349">Heme</keyword>
<dbReference type="InterPro" id="IPR002401">
    <property type="entry name" value="Cyt_P450_E_grp-I"/>
</dbReference>
<organism evidence="11 12">
    <name type="scientific">Hermetia illucens</name>
    <name type="common">Black soldier fly</name>
    <dbReference type="NCBI Taxonomy" id="343691"/>
    <lineage>
        <taxon>Eukaryota</taxon>
        <taxon>Metazoa</taxon>
        <taxon>Ecdysozoa</taxon>
        <taxon>Arthropoda</taxon>
        <taxon>Hexapoda</taxon>
        <taxon>Insecta</taxon>
        <taxon>Pterygota</taxon>
        <taxon>Neoptera</taxon>
        <taxon>Endopterygota</taxon>
        <taxon>Diptera</taxon>
        <taxon>Brachycera</taxon>
        <taxon>Stratiomyomorpha</taxon>
        <taxon>Stratiomyidae</taxon>
        <taxon>Hermetiinae</taxon>
        <taxon>Hermetia</taxon>
    </lineage>
</organism>
<evidence type="ECO:0000313" key="11">
    <source>
        <dbReference type="EMBL" id="CAD7087168.1"/>
    </source>
</evidence>
<comment type="cofactor">
    <cofactor evidence="1 8">
        <name>heme</name>
        <dbReference type="ChEBI" id="CHEBI:30413"/>
    </cofactor>
</comment>
<accession>A0A7R8UUC7</accession>
<dbReference type="InterPro" id="IPR001128">
    <property type="entry name" value="Cyt_P450"/>
</dbReference>
<dbReference type="InterPro" id="IPR050196">
    <property type="entry name" value="Cytochrome_P450_Monoox"/>
</dbReference>
<feature type="binding site" description="axial binding residue" evidence="8">
    <location>
        <position position="452"/>
    </location>
    <ligand>
        <name>heme</name>
        <dbReference type="ChEBI" id="CHEBI:30413"/>
    </ligand>
    <ligandPart>
        <name>Fe</name>
        <dbReference type="ChEBI" id="CHEBI:18248"/>
    </ligandPart>
</feature>
<sequence length="505" mass="58315">MFLTLFIILISLAILLDYTAKKRRYDMTVNMPGPFLLPIFGSGFIFKRRDVQDSLGIVRDLSVNYGTICRVWIFHQLAVVIRKPEVLETVLASPKYITKSSLYDFLELWLGDGLLLSAGSKWHSRRKIITPKFHFKILEEFVEIFDRQSKILAQKLEKHLDGKDFNVYPYITLAALDVVCETAMGTKINAQTDPDCEYVRAVAEITTILTERFINIWYRSDLIFKIFAPKMKERQDYAAKVLHDFTERIIEERRNALLIEQMNKDSNAPQEDTDVGTKRKLALLDVLLQSSADGKPLTNADIREEVDTFMFEGHDTTTSAMSFTLYCLSRHPEVQKRAFQEICEVIGTDKNKPVTYRELQNLKYLECVIKETLRLYPSVPIIARRMIEDTKIDDYLIPVNTNVSIPIFVILKDPKLFPEPEKFNPDRHLLENSDEKTNPYSYIPFSAGPRNCIGQKFAMLEMKSTVSKMLRHYELLPMGPEPIPVLNLVLRSTNGIHIGIKPRQY</sequence>
<dbReference type="CDD" id="cd20628">
    <property type="entry name" value="CYP4"/>
    <property type="match status" value="1"/>
</dbReference>
<dbReference type="GO" id="GO:0004497">
    <property type="term" value="F:monooxygenase activity"/>
    <property type="evidence" value="ECO:0007669"/>
    <property type="project" value="UniProtKB-KW"/>
</dbReference>
<keyword evidence="5 9" id="KW-0560">Oxidoreductase</keyword>
<dbReference type="PRINTS" id="PR00463">
    <property type="entry name" value="EP450I"/>
</dbReference>
<dbReference type="GO" id="GO:0016705">
    <property type="term" value="F:oxidoreductase activity, acting on paired donors, with incorporation or reduction of molecular oxygen"/>
    <property type="evidence" value="ECO:0007669"/>
    <property type="project" value="InterPro"/>
</dbReference>
<dbReference type="OrthoDB" id="1470350at2759"/>
<protein>
    <recommendedName>
        <fullName evidence="13">Cytochrome P450</fullName>
    </recommendedName>
</protein>
<evidence type="ECO:0000256" key="1">
    <source>
        <dbReference type="ARBA" id="ARBA00001971"/>
    </source>
</evidence>
<dbReference type="GO" id="GO:0005506">
    <property type="term" value="F:iron ion binding"/>
    <property type="evidence" value="ECO:0007669"/>
    <property type="project" value="InterPro"/>
</dbReference>
<feature type="chain" id="PRO_5031380371" description="Cytochrome P450" evidence="10">
    <location>
        <begin position="22"/>
        <end position="505"/>
    </location>
</feature>
<keyword evidence="7 9" id="KW-0503">Monooxygenase</keyword>
<reference evidence="11 12" key="1">
    <citation type="submission" date="2020-11" db="EMBL/GenBank/DDBJ databases">
        <authorList>
            <person name="Wallbank WR R."/>
            <person name="Pardo Diaz C."/>
            <person name="Kozak K."/>
            <person name="Martin S."/>
            <person name="Jiggins C."/>
            <person name="Moest M."/>
            <person name="Warren A I."/>
            <person name="Generalovic N T."/>
            <person name="Byers J.R.P. K."/>
            <person name="Montejo-Kovacevich G."/>
            <person name="Yen C E."/>
        </authorList>
    </citation>
    <scope>NUCLEOTIDE SEQUENCE [LARGE SCALE GENOMIC DNA]</scope>
</reference>
<evidence type="ECO:0000256" key="10">
    <source>
        <dbReference type="SAM" id="SignalP"/>
    </source>
</evidence>